<sequence>MKISSILALGLGLAFTASGYVITMYKKENCAGDSTERNVYDNTCAPSTFDAMSVRIDTFGGSNQNARFYSKPDCLAGSEMAGPWRADKENDPWKKGACLDVKGQVIKSYGSRLG</sequence>
<evidence type="ECO:0000313" key="2">
    <source>
        <dbReference type="EMBL" id="KAF6812480.1"/>
    </source>
</evidence>
<name>A0A8H6MY36_9PEZI</name>
<dbReference type="EMBL" id="WIGM01000787">
    <property type="protein sequence ID" value="KAF6812480.1"/>
    <property type="molecule type" value="Genomic_DNA"/>
</dbReference>
<protein>
    <submittedName>
        <fullName evidence="2">Uncharacterized protein</fullName>
    </submittedName>
</protein>
<organism evidence="2 3">
    <name type="scientific">Colletotrichum musicola</name>
    <dbReference type="NCBI Taxonomy" id="2175873"/>
    <lineage>
        <taxon>Eukaryota</taxon>
        <taxon>Fungi</taxon>
        <taxon>Dikarya</taxon>
        <taxon>Ascomycota</taxon>
        <taxon>Pezizomycotina</taxon>
        <taxon>Sordariomycetes</taxon>
        <taxon>Hypocreomycetidae</taxon>
        <taxon>Glomerellales</taxon>
        <taxon>Glomerellaceae</taxon>
        <taxon>Colletotrichum</taxon>
        <taxon>Colletotrichum orchidearum species complex</taxon>
    </lineage>
</organism>
<dbReference type="OrthoDB" id="3598923at2759"/>
<evidence type="ECO:0000256" key="1">
    <source>
        <dbReference type="SAM" id="SignalP"/>
    </source>
</evidence>
<accession>A0A8H6MY36</accession>
<keyword evidence="3" id="KW-1185">Reference proteome</keyword>
<feature type="signal peptide" evidence="1">
    <location>
        <begin position="1"/>
        <end position="19"/>
    </location>
</feature>
<evidence type="ECO:0000313" key="3">
    <source>
        <dbReference type="Proteomes" id="UP000639643"/>
    </source>
</evidence>
<reference evidence="2" key="1">
    <citation type="journal article" date="2020" name="Phytopathology">
        <title>Genome Sequence Resources of Colletotrichum truncatum, C. plurivorum, C. musicola, and C. sojae: Four Species Pathogenic to Soybean (Glycine max).</title>
        <authorList>
            <person name="Rogerio F."/>
            <person name="Boufleur T.R."/>
            <person name="Ciampi-Guillardi M."/>
            <person name="Sukno S.A."/>
            <person name="Thon M.R."/>
            <person name="Massola Junior N.S."/>
            <person name="Baroncelli R."/>
        </authorList>
    </citation>
    <scope>NUCLEOTIDE SEQUENCE</scope>
    <source>
        <strain evidence="2">LFN0074</strain>
    </source>
</reference>
<keyword evidence="1" id="KW-0732">Signal</keyword>
<gene>
    <name evidence="2" type="ORF">CMUS01_13051</name>
</gene>
<comment type="caution">
    <text evidence="2">The sequence shown here is derived from an EMBL/GenBank/DDBJ whole genome shotgun (WGS) entry which is preliminary data.</text>
</comment>
<dbReference type="Proteomes" id="UP000639643">
    <property type="component" value="Unassembled WGS sequence"/>
</dbReference>
<dbReference type="AlphaFoldDB" id="A0A8H6MY36"/>
<proteinExistence type="predicted"/>
<feature type="chain" id="PRO_5034503554" evidence="1">
    <location>
        <begin position="20"/>
        <end position="114"/>
    </location>
</feature>